<feature type="compositionally biased region" description="Basic and acidic residues" evidence="1">
    <location>
        <begin position="158"/>
        <end position="172"/>
    </location>
</feature>
<feature type="chain" id="PRO_5013144935" evidence="2">
    <location>
        <begin position="24"/>
        <end position="172"/>
    </location>
</feature>
<keyword evidence="4" id="KW-1185">Reference proteome</keyword>
<dbReference type="EMBL" id="FZOC01000001">
    <property type="protein sequence ID" value="SNR62836.1"/>
    <property type="molecule type" value="Genomic_DNA"/>
</dbReference>
<keyword evidence="2" id="KW-0732">Signal</keyword>
<sequence length="172" mass="18050">MARLVLASLACSCAFLAGGAALADDPAGVSSSKSVGSITIQGENIYVDGVLQKEKYRPGTDVHLRDGKVLLLPHDPAADARKAADRAAAKTARDKEKAELKARLKAEKEAIKREAASGVEKGTTKVETGTVVNKGGVVRIGDKVYVDSTPGSEADIPPETRKLLDDVERLGK</sequence>
<evidence type="ECO:0000256" key="1">
    <source>
        <dbReference type="SAM" id="MobiDB-lite"/>
    </source>
</evidence>
<organism evidence="3 4">
    <name type="scientific">Humidesulfovibrio mexicanus</name>
    <dbReference type="NCBI Taxonomy" id="147047"/>
    <lineage>
        <taxon>Bacteria</taxon>
        <taxon>Pseudomonadati</taxon>
        <taxon>Thermodesulfobacteriota</taxon>
        <taxon>Desulfovibrionia</taxon>
        <taxon>Desulfovibrionales</taxon>
        <taxon>Desulfovibrionaceae</taxon>
        <taxon>Humidesulfovibrio</taxon>
    </lineage>
</organism>
<feature type="region of interest" description="Disordered" evidence="1">
    <location>
        <begin position="147"/>
        <end position="172"/>
    </location>
</feature>
<name>A0A238XUU8_9BACT</name>
<evidence type="ECO:0000313" key="4">
    <source>
        <dbReference type="Proteomes" id="UP000198324"/>
    </source>
</evidence>
<proteinExistence type="predicted"/>
<protein>
    <submittedName>
        <fullName evidence="3">Uncharacterized protein</fullName>
    </submittedName>
</protein>
<reference evidence="3 4" key="1">
    <citation type="submission" date="2017-06" db="EMBL/GenBank/DDBJ databases">
        <authorList>
            <person name="Kim H.J."/>
            <person name="Triplett B.A."/>
        </authorList>
    </citation>
    <scope>NUCLEOTIDE SEQUENCE [LARGE SCALE GENOMIC DNA]</scope>
    <source>
        <strain evidence="3 4">DSM 13116</strain>
    </source>
</reference>
<dbReference type="AlphaFoldDB" id="A0A238XUU8"/>
<accession>A0A238XUU8</accession>
<gene>
    <name evidence="3" type="ORF">SAMN04488503_0465</name>
</gene>
<evidence type="ECO:0000313" key="3">
    <source>
        <dbReference type="EMBL" id="SNR62836.1"/>
    </source>
</evidence>
<dbReference type="RefSeq" id="WP_143337286.1">
    <property type="nucleotide sequence ID" value="NZ_FZOC01000001.1"/>
</dbReference>
<evidence type="ECO:0000256" key="2">
    <source>
        <dbReference type="SAM" id="SignalP"/>
    </source>
</evidence>
<feature type="signal peptide" evidence="2">
    <location>
        <begin position="1"/>
        <end position="23"/>
    </location>
</feature>
<dbReference type="Proteomes" id="UP000198324">
    <property type="component" value="Unassembled WGS sequence"/>
</dbReference>